<dbReference type="GO" id="GO:0017004">
    <property type="term" value="P:cytochrome complex assembly"/>
    <property type="evidence" value="ECO:0007669"/>
    <property type="project" value="UniProtKB-KW"/>
</dbReference>
<comment type="caution">
    <text evidence="9">The sequence shown here is derived from an EMBL/GenBank/DDBJ whole genome shotgun (WGS) entry which is preliminary data.</text>
</comment>
<evidence type="ECO:0000256" key="7">
    <source>
        <dbReference type="SAM" id="Phobius"/>
    </source>
</evidence>
<dbReference type="GO" id="GO:0016020">
    <property type="term" value="C:membrane"/>
    <property type="evidence" value="ECO:0007669"/>
    <property type="project" value="UniProtKB-SubCell"/>
</dbReference>
<evidence type="ECO:0000256" key="6">
    <source>
        <dbReference type="SAM" id="MobiDB-lite"/>
    </source>
</evidence>
<name>A0A0A0BV06_9CELL</name>
<evidence type="ECO:0000256" key="2">
    <source>
        <dbReference type="ARBA" id="ARBA00022692"/>
    </source>
</evidence>
<gene>
    <name evidence="9" type="ORF">N868_06705</name>
</gene>
<feature type="region of interest" description="Disordered" evidence="6">
    <location>
        <begin position="556"/>
        <end position="578"/>
    </location>
</feature>
<feature type="transmembrane region" description="Helical" evidence="7">
    <location>
        <begin position="484"/>
        <end position="503"/>
    </location>
</feature>
<evidence type="ECO:0000313" key="10">
    <source>
        <dbReference type="Proteomes" id="UP000029839"/>
    </source>
</evidence>
<feature type="compositionally biased region" description="Basic and acidic residues" evidence="6">
    <location>
        <begin position="1"/>
        <end position="13"/>
    </location>
</feature>
<keyword evidence="2 7" id="KW-0812">Transmembrane</keyword>
<keyword evidence="4 7" id="KW-1133">Transmembrane helix</keyword>
<sequence>MSERERRPDDHAAPFEAAASEAGTSQAGTSGPDGRPDRPVELPRLGVRGSLRWVWRQLTSMRVALLLLMLLAVVAVPGSVLPQRPVDPAAVAEYVRDNPTLGTWLDRLGFFDVYASVWFSAVYLLLFVSLIGCILPRTWAHLRSAGARPPRTPRRFDRFAVRDEAVVDAPAEDVVRAARTSLRGPLSVLPRFRVDTGEEPQGVRTVAAERGYLRETGNLLFHLALVGLLVSVAWGQLQHYRGQAIVVEGRGFANAVTDYDTFEAGTAFDPRSLVPFTMTLDRFTSEFTPDARAVDFTAEVTVREPGDDVRETTIRVNHPLRVGGAKVFLQGNGYAPEVVVEDAAGEVAFAGAVPFLPEDAVYTSRGVVKVPDVSAGDQIGLVGYLLPSAEITEAGARSVHPQPLDPVLVLTVWSGDLGLDDGIPQNVYQLDESGMDQVLDADGEPVTLVVRPGQTVDLPEGLGTLTWDGLPRFVALDLRHDPSLPWVLASSVAALLGLAVSLFTPRRRVWLRVVPSDDGRTVVRAAALARSDDLGLAAELERTMTAVRALGEVPDARATGGHAQTADDVPESAPLGKA</sequence>
<dbReference type="AlphaFoldDB" id="A0A0A0BV06"/>
<feature type="region of interest" description="Disordered" evidence="6">
    <location>
        <begin position="1"/>
        <end position="41"/>
    </location>
</feature>
<dbReference type="Pfam" id="PF05140">
    <property type="entry name" value="ResB"/>
    <property type="match status" value="1"/>
</dbReference>
<evidence type="ECO:0000256" key="3">
    <source>
        <dbReference type="ARBA" id="ARBA00022748"/>
    </source>
</evidence>
<keyword evidence="3" id="KW-0201">Cytochrome c-type biogenesis</keyword>
<dbReference type="InterPro" id="IPR007816">
    <property type="entry name" value="ResB-like_domain"/>
</dbReference>
<feature type="transmembrane region" description="Helical" evidence="7">
    <location>
        <begin position="63"/>
        <end position="81"/>
    </location>
</feature>
<dbReference type="EMBL" id="AXCY01000014">
    <property type="protein sequence ID" value="KGM11790.1"/>
    <property type="molecule type" value="Genomic_DNA"/>
</dbReference>
<feature type="domain" description="ResB-like" evidence="8">
    <location>
        <begin position="61"/>
        <end position="541"/>
    </location>
</feature>
<comment type="subcellular location">
    <subcellularLocation>
        <location evidence="1">Membrane</location>
        <topology evidence="1">Multi-pass membrane protein</topology>
    </subcellularLocation>
</comment>
<dbReference type="RefSeq" id="WP_052425970.1">
    <property type="nucleotide sequence ID" value="NZ_AXCY01000014.1"/>
</dbReference>
<dbReference type="PANTHER" id="PTHR31566:SF0">
    <property type="entry name" value="CYTOCHROME C BIOGENESIS PROTEIN CCS1, CHLOROPLASTIC"/>
    <property type="match status" value="1"/>
</dbReference>
<evidence type="ECO:0000256" key="4">
    <source>
        <dbReference type="ARBA" id="ARBA00022989"/>
    </source>
</evidence>
<dbReference type="OrthoDB" id="3949537at2"/>
<reference evidence="9 10" key="1">
    <citation type="submission" date="2013-08" db="EMBL/GenBank/DDBJ databases">
        <title>Genome sequencing of Cellulomonas carbonis T26.</title>
        <authorList>
            <person name="Chen F."/>
            <person name="Li Y."/>
            <person name="Wang G."/>
        </authorList>
    </citation>
    <scope>NUCLEOTIDE SEQUENCE [LARGE SCALE GENOMIC DNA]</scope>
    <source>
        <strain evidence="9 10">T26</strain>
    </source>
</reference>
<dbReference type="PANTHER" id="PTHR31566">
    <property type="entry name" value="CYTOCHROME C BIOGENESIS PROTEIN CCS1, CHLOROPLASTIC"/>
    <property type="match status" value="1"/>
</dbReference>
<evidence type="ECO:0000256" key="5">
    <source>
        <dbReference type="ARBA" id="ARBA00023136"/>
    </source>
</evidence>
<evidence type="ECO:0000313" key="9">
    <source>
        <dbReference type="EMBL" id="KGM11790.1"/>
    </source>
</evidence>
<feature type="transmembrane region" description="Helical" evidence="7">
    <location>
        <begin position="219"/>
        <end position="237"/>
    </location>
</feature>
<protein>
    <submittedName>
        <fullName evidence="9">Cytochrome C biogenesis protein ResB</fullName>
    </submittedName>
</protein>
<proteinExistence type="predicted"/>
<evidence type="ECO:0000259" key="8">
    <source>
        <dbReference type="Pfam" id="PF05140"/>
    </source>
</evidence>
<keyword evidence="5 7" id="KW-0472">Membrane</keyword>
<dbReference type="Proteomes" id="UP000029839">
    <property type="component" value="Unassembled WGS sequence"/>
</dbReference>
<reference evidence="9 10" key="2">
    <citation type="journal article" date="2015" name="Stand. Genomic Sci.">
        <title>Draft genome sequence of Cellulomonas carbonis T26(T) and comparative analysis of six Cellulomonas genomes.</title>
        <authorList>
            <person name="Zhuang W."/>
            <person name="Zhang S."/>
            <person name="Xia X."/>
            <person name="Wang G."/>
        </authorList>
    </citation>
    <scope>NUCLEOTIDE SEQUENCE [LARGE SCALE GENOMIC DNA]</scope>
    <source>
        <strain evidence="9 10">T26</strain>
    </source>
</reference>
<feature type="transmembrane region" description="Helical" evidence="7">
    <location>
        <begin position="113"/>
        <end position="135"/>
    </location>
</feature>
<keyword evidence="10" id="KW-1185">Reference proteome</keyword>
<evidence type="ECO:0000256" key="1">
    <source>
        <dbReference type="ARBA" id="ARBA00004141"/>
    </source>
</evidence>
<organism evidence="9 10">
    <name type="scientific">Cellulomonas carbonis T26</name>
    <dbReference type="NCBI Taxonomy" id="947969"/>
    <lineage>
        <taxon>Bacteria</taxon>
        <taxon>Bacillati</taxon>
        <taxon>Actinomycetota</taxon>
        <taxon>Actinomycetes</taxon>
        <taxon>Micrococcales</taxon>
        <taxon>Cellulomonadaceae</taxon>
        <taxon>Cellulomonas</taxon>
    </lineage>
</organism>
<accession>A0A0A0BV06</accession>
<dbReference type="InterPro" id="IPR023494">
    <property type="entry name" value="Cyt_c_bgen_Ccs1/CcsB/ResB"/>
</dbReference>